<evidence type="ECO:0000256" key="2">
    <source>
        <dbReference type="ARBA" id="ARBA00001997"/>
    </source>
</evidence>
<comment type="catalytic activity">
    <reaction evidence="1 7">
        <text>dTDP-4-dehydro-6-deoxy-alpha-D-glucose = dTDP-4-dehydro-beta-L-rhamnose</text>
        <dbReference type="Rhea" id="RHEA:16969"/>
        <dbReference type="ChEBI" id="CHEBI:57649"/>
        <dbReference type="ChEBI" id="CHEBI:62830"/>
        <dbReference type="EC" id="5.1.3.13"/>
    </reaction>
</comment>
<dbReference type="AlphaFoldDB" id="A0A5B8UP94"/>
<dbReference type="Gene3D" id="2.60.120.10">
    <property type="entry name" value="Jelly Rolls"/>
    <property type="match status" value="1"/>
</dbReference>
<dbReference type="PANTHER" id="PTHR21047:SF2">
    <property type="entry name" value="THYMIDINE DIPHOSPHO-4-KETO-RHAMNOSE 3,5-EPIMERASE"/>
    <property type="match status" value="1"/>
</dbReference>
<dbReference type="Proteomes" id="UP000321204">
    <property type="component" value="Chromosome"/>
</dbReference>
<dbReference type="SUPFAM" id="SSF51182">
    <property type="entry name" value="RmlC-like cupins"/>
    <property type="match status" value="1"/>
</dbReference>
<sequence length="192" mass="21784">MPFYPTSIPDLYVFEPRVFEDERGYFFESYSEKAFRDIGLDITFVQDNQSYSKHGVIRGLHYQLNPHAQSKLIRAINGAIRDVVVDIRTGSATYGQTFSIDLTADNKKQLFVPAGFAHGFCVLSETATVMYKCDAFWNKEAEGGIRFDDPALNIDWGLPFDELVLNQKDFDLPLLADCQNNFVYEAKAKAVV</sequence>
<comment type="subunit">
    <text evidence="7">Homodimer.</text>
</comment>
<dbReference type="InterPro" id="IPR014710">
    <property type="entry name" value="RmlC-like_jellyroll"/>
</dbReference>
<feature type="site" description="Participates in a stacking interaction with the thymidine ring of dTDP-4-oxo-6-deoxyglucose" evidence="6">
    <location>
        <position position="137"/>
    </location>
</feature>
<dbReference type="GO" id="GO:0005829">
    <property type="term" value="C:cytosol"/>
    <property type="evidence" value="ECO:0007669"/>
    <property type="project" value="TreeGrafter"/>
</dbReference>
<accession>A0A5B8UP94</accession>
<dbReference type="Pfam" id="PF00908">
    <property type="entry name" value="dTDP_sugar_isom"/>
    <property type="match status" value="1"/>
</dbReference>
<dbReference type="GO" id="GO:0008830">
    <property type="term" value="F:dTDP-4-dehydrorhamnose 3,5-epimerase activity"/>
    <property type="evidence" value="ECO:0007669"/>
    <property type="project" value="UniProtKB-UniRule"/>
</dbReference>
<keyword evidence="7 8" id="KW-0413">Isomerase</keyword>
<feature type="active site" description="Proton donor" evidence="5">
    <location>
        <position position="131"/>
    </location>
</feature>
<protein>
    <recommendedName>
        <fullName evidence="4 7">dTDP-4-dehydrorhamnose 3,5-epimerase</fullName>
        <ecNumber evidence="3 7">5.1.3.13</ecNumber>
    </recommendedName>
    <alternativeName>
        <fullName evidence="7">Thymidine diphospho-4-keto-rhamnose 3,5-epimerase</fullName>
    </alternativeName>
</protein>
<dbReference type="GO" id="GO:0000271">
    <property type="term" value="P:polysaccharide biosynthetic process"/>
    <property type="evidence" value="ECO:0007669"/>
    <property type="project" value="TreeGrafter"/>
</dbReference>
<feature type="active site" description="Proton acceptor" evidence="5">
    <location>
        <position position="61"/>
    </location>
</feature>
<evidence type="ECO:0000256" key="5">
    <source>
        <dbReference type="PIRSR" id="PIRSR600888-1"/>
    </source>
</evidence>
<dbReference type="GO" id="GO:0019305">
    <property type="term" value="P:dTDP-rhamnose biosynthetic process"/>
    <property type="evidence" value="ECO:0007669"/>
    <property type="project" value="UniProtKB-UniRule"/>
</dbReference>
<evidence type="ECO:0000256" key="3">
    <source>
        <dbReference type="ARBA" id="ARBA00012098"/>
    </source>
</evidence>
<dbReference type="CDD" id="cd00438">
    <property type="entry name" value="cupin_RmlC"/>
    <property type="match status" value="1"/>
</dbReference>
<comment type="function">
    <text evidence="2 7">Catalyzes the epimerization of the C3' and C5'positions of dTDP-6-deoxy-D-xylo-4-hexulose, forming dTDP-6-deoxy-L-lyxo-4-hexulose.</text>
</comment>
<reference evidence="8 9" key="1">
    <citation type="journal article" date="2015" name="Int. J. Syst. Evol. Microbiol.">
        <title>Flavisolibacter ginsenosidimutans sp. nov., with ginsenoside-converting activity isolated from soil used for cultivating ginseng.</title>
        <authorList>
            <person name="Zhao Y."/>
            <person name="Liu Q."/>
            <person name="Kang M.S."/>
            <person name="Jin F."/>
            <person name="Yu H."/>
            <person name="Im W.T."/>
        </authorList>
    </citation>
    <scope>NUCLEOTIDE SEQUENCE [LARGE SCALE GENOMIC DNA]</scope>
    <source>
        <strain evidence="8 9">Gsoil 636</strain>
    </source>
</reference>
<dbReference type="OrthoDB" id="9800680at2"/>
<gene>
    <name evidence="8" type="primary">rfbC</name>
    <name evidence="8" type="ORF">FSB75_06785</name>
</gene>
<dbReference type="InterPro" id="IPR000888">
    <property type="entry name" value="RmlC-like"/>
</dbReference>
<dbReference type="UniPathway" id="UPA00124"/>
<evidence type="ECO:0000256" key="7">
    <source>
        <dbReference type="RuleBase" id="RU364069"/>
    </source>
</evidence>
<dbReference type="EMBL" id="CP042433">
    <property type="protein sequence ID" value="QEC58464.1"/>
    <property type="molecule type" value="Genomic_DNA"/>
</dbReference>
<keyword evidence="9" id="KW-1185">Reference proteome</keyword>
<organism evidence="8 9">
    <name type="scientific">Flavisolibacter ginsenosidimutans</name>
    <dbReference type="NCBI Taxonomy" id="661481"/>
    <lineage>
        <taxon>Bacteria</taxon>
        <taxon>Pseudomonadati</taxon>
        <taxon>Bacteroidota</taxon>
        <taxon>Chitinophagia</taxon>
        <taxon>Chitinophagales</taxon>
        <taxon>Chitinophagaceae</taxon>
        <taxon>Flavisolibacter</taxon>
    </lineage>
</organism>
<dbReference type="EC" id="5.1.3.13" evidence="3 7"/>
<dbReference type="InterPro" id="IPR011051">
    <property type="entry name" value="RmlC_Cupin_sf"/>
</dbReference>
<comment type="similarity">
    <text evidence="7">Belongs to the dTDP-4-dehydrorhamnose 3,5-epimerase family.</text>
</comment>
<comment type="pathway">
    <text evidence="7">Carbohydrate biosynthesis; dTDP-L-rhamnose biosynthesis.</text>
</comment>
<evidence type="ECO:0000313" key="8">
    <source>
        <dbReference type="EMBL" id="QEC58464.1"/>
    </source>
</evidence>
<evidence type="ECO:0000256" key="6">
    <source>
        <dbReference type="PIRSR" id="PIRSR600888-3"/>
    </source>
</evidence>
<evidence type="ECO:0000313" key="9">
    <source>
        <dbReference type="Proteomes" id="UP000321204"/>
    </source>
</evidence>
<dbReference type="KEGG" id="fgg:FSB75_06785"/>
<dbReference type="NCBIfam" id="TIGR01221">
    <property type="entry name" value="rmlC"/>
    <property type="match status" value="1"/>
</dbReference>
<name>A0A5B8UP94_9BACT</name>
<dbReference type="PANTHER" id="PTHR21047">
    <property type="entry name" value="DTDP-6-DEOXY-D-GLUCOSE-3,5 EPIMERASE"/>
    <property type="match status" value="1"/>
</dbReference>
<evidence type="ECO:0000256" key="4">
    <source>
        <dbReference type="ARBA" id="ARBA00019595"/>
    </source>
</evidence>
<evidence type="ECO:0000256" key="1">
    <source>
        <dbReference type="ARBA" id="ARBA00001298"/>
    </source>
</evidence>
<proteinExistence type="inferred from homology"/>